<dbReference type="AlphaFoldDB" id="A0A852VML7"/>
<dbReference type="EMBL" id="JACCCU010000003">
    <property type="protein sequence ID" value="NYF91654.1"/>
    <property type="molecule type" value="Genomic_DNA"/>
</dbReference>
<comment type="caution">
    <text evidence="1">The sequence shown here is derived from an EMBL/GenBank/DDBJ whole genome shotgun (WGS) entry which is preliminary data.</text>
</comment>
<dbReference type="PANTHER" id="PTHR34374">
    <property type="entry name" value="LARGE RIBOSOMAL RNA SUBUNIT ACCUMULATION PROTEIN YCED HOMOLOG 1, CHLOROPLASTIC"/>
    <property type="match status" value="1"/>
</dbReference>
<sequence length="204" mass="22359">MGRVFDLRREPATLNNVLITPLQLVDEPLEFTEVIAPGALDYAPDIRQVGPLPVNGVADLLIEHRSSSSHVNDIRLRANYSADFEILCARCVDPVKVPLTGDFDLIFRPESADADAGERSITADETEIGYYQESGLLLEDVVREQVLLSLPSRTLCTADCKGLCPRCGQNLNQAKCSCEEAPADPRWNALAGLGTLTDKLELKH</sequence>
<accession>A0A852VML7</accession>
<organism evidence="1 2">
    <name type="scientific">Tunturiibacter lichenicola</name>
    <dbReference type="NCBI Taxonomy" id="2051959"/>
    <lineage>
        <taxon>Bacteria</taxon>
        <taxon>Pseudomonadati</taxon>
        <taxon>Acidobacteriota</taxon>
        <taxon>Terriglobia</taxon>
        <taxon>Terriglobales</taxon>
        <taxon>Acidobacteriaceae</taxon>
        <taxon>Tunturiibacter</taxon>
    </lineage>
</organism>
<reference evidence="1 2" key="1">
    <citation type="submission" date="2020-07" db="EMBL/GenBank/DDBJ databases">
        <title>Genomic Encyclopedia of Type Strains, Phase IV (KMG-V): Genome sequencing to study the core and pangenomes of soil and plant-associated prokaryotes.</title>
        <authorList>
            <person name="Whitman W."/>
        </authorList>
    </citation>
    <scope>NUCLEOTIDE SEQUENCE [LARGE SCALE GENOMIC DNA]</scope>
    <source>
        <strain evidence="1 2">M8UP22</strain>
    </source>
</reference>
<dbReference type="PANTHER" id="PTHR34374:SF1">
    <property type="entry name" value="LARGE RIBOSOMAL RNA SUBUNIT ACCUMULATION PROTEIN YCED HOMOLOG 1, CHLOROPLASTIC"/>
    <property type="match status" value="1"/>
</dbReference>
<proteinExistence type="predicted"/>
<dbReference type="Pfam" id="PF02620">
    <property type="entry name" value="YceD"/>
    <property type="match status" value="1"/>
</dbReference>
<dbReference type="Proteomes" id="UP000564385">
    <property type="component" value="Unassembled WGS sequence"/>
</dbReference>
<dbReference type="InterPro" id="IPR003772">
    <property type="entry name" value="YceD"/>
</dbReference>
<evidence type="ECO:0000313" key="2">
    <source>
        <dbReference type="Proteomes" id="UP000564385"/>
    </source>
</evidence>
<evidence type="ECO:0000313" key="1">
    <source>
        <dbReference type="EMBL" id="NYF91654.1"/>
    </source>
</evidence>
<gene>
    <name evidence="1" type="ORF">HDF08_003773</name>
</gene>
<evidence type="ECO:0008006" key="3">
    <source>
        <dbReference type="Google" id="ProtNLM"/>
    </source>
</evidence>
<name>A0A852VML7_9BACT</name>
<protein>
    <recommendedName>
        <fullName evidence="3">DUF177 domain-containing protein</fullName>
    </recommendedName>
</protein>